<dbReference type="EMBL" id="LYPC01000010">
    <property type="protein sequence ID" value="OCT16788.1"/>
    <property type="molecule type" value="Genomic_DNA"/>
</dbReference>
<organism evidence="1 2">
    <name type="scientific">Paenibacillus pectinilyticus</name>
    <dbReference type="NCBI Taxonomy" id="512399"/>
    <lineage>
        <taxon>Bacteria</taxon>
        <taxon>Bacillati</taxon>
        <taxon>Bacillota</taxon>
        <taxon>Bacilli</taxon>
        <taxon>Bacillales</taxon>
        <taxon>Paenibacillaceae</taxon>
        <taxon>Paenibacillus</taxon>
    </lineage>
</organism>
<dbReference type="SUPFAM" id="SSF52540">
    <property type="entry name" value="P-loop containing nucleoside triphosphate hydrolases"/>
    <property type="match status" value="1"/>
</dbReference>
<dbReference type="Gene3D" id="3.40.50.300">
    <property type="entry name" value="P-loop containing nucleotide triphosphate hydrolases"/>
    <property type="match status" value="2"/>
</dbReference>
<evidence type="ECO:0000313" key="1">
    <source>
        <dbReference type="EMBL" id="OCT16788.1"/>
    </source>
</evidence>
<gene>
    <name evidence="1" type="ORF">A8709_08530</name>
</gene>
<dbReference type="GO" id="GO:0003677">
    <property type="term" value="F:DNA binding"/>
    <property type="evidence" value="ECO:0007669"/>
    <property type="project" value="InterPro"/>
</dbReference>
<dbReference type="GO" id="GO:0043138">
    <property type="term" value="F:3'-5' DNA helicase activity"/>
    <property type="evidence" value="ECO:0007669"/>
    <property type="project" value="TreeGrafter"/>
</dbReference>
<dbReference type="AlphaFoldDB" id="A0A1C1A878"/>
<dbReference type="PANTHER" id="PTHR11070:SF2">
    <property type="entry name" value="ATP-DEPENDENT DNA HELICASE SRS2"/>
    <property type="match status" value="1"/>
</dbReference>
<dbReference type="GO" id="GO:0000725">
    <property type="term" value="P:recombinational repair"/>
    <property type="evidence" value="ECO:0007669"/>
    <property type="project" value="TreeGrafter"/>
</dbReference>
<dbReference type="GO" id="GO:0005524">
    <property type="term" value="F:ATP binding"/>
    <property type="evidence" value="ECO:0007669"/>
    <property type="project" value="InterPro"/>
</dbReference>
<evidence type="ECO:0000313" key="2">
    <source>
        <dbReference type="Proteomes" id="UP000093309"/>
    </source>
</evidence>
<dbReference type="STRING" id="512399.A8709_08530"/>
<proteinExistence type="predicted"/>
<name>A0A1C1A878_9BACL</name>
<dbReference type="PANTHER" id="PTHR11070">
    <property type="entry name" value="UVRD / RECB / PCRA DNA HELICASE FAMILY MEMBER"/>
    <property type="match status" value="1"/>
</dbReference>
<dbReference type="InterPro" id="IPR027417">
    <property type="entry name" value="P-loop_NTPase"/>
</dbReference>
<dbReference type="Proteomes" id="UP000093309">
    <property type="component" value="Unassembled WGS sequence"/>
</dbReference>
<dbReference type="InterPro" id="IPR000212">
    <property type="entry name" value="DNA_helicase_UvrD/REP"/>
</dbReference>
<keyword evidence="2" id="KW-1185">Reference proteome</keyword>
<sequence>MFTMLSNNIVTISAAGSGKTTTIVDEAMVKTDSKVLIVTYTNENLNEIKRKIIKKYGFIPSHIKIQGWYSFLLQECARPYQNFIYDKKRIESILLVEGRSPAYIKKADVEKYYFAKGTLIYTDKISQFIYECNKKSNGLVINRLEKMYDHIYIDEVQDLNGWDLDLIQMFFKSSIKMSLVGDHRQTTYKTNNAARNGKYSGVKILDFFLDLEKRKKCSVKYRTECHRSNQLICDFADTLYPIMKKTISKNHEETGHDGLFTVNESEVTDYINTYNPVVLRYDKRSKFDAEKIMNYGMSKGLTFDRVLIIPTAPIKKYLMKKGELEGESLSKFYVAVTRAKYSVAFLMKESVTFEGIRAYQVANS</sequence>
<comment type="caution">
    <text evidence="1">The sequence shown here is derived from an EMBL/GenBank/DDBJ whole genome shotgun (WGS) entry which is preliminary data.</text>
</comment>
<accession>A0A1C1A878</accession>
<reference evidence="2" key="1">
    <citation type="submission" date="2016-05" db="EMBL/GenBank/DDBJ databases">
        <title>Paenibacillus oryzae. sp. nov., isolated from the rice root.</title>
        <authorList>
            <person name="Zhang J."/>
            <person name="Zhang X."/>
        </authorList>
    </citation>
    <scope>NUCLEOTIDE SEQUENCE [LARGE SCALE GENOMIC DNA]</scope>
    <source>
        <strain evidence="2">KCTC13222</strain>
    </source>
</reference>
<dbReference type="Pfam" id="PF13245">
    <property type="entry name" value="AAA_19"/>
    <property type="match status" value="1"/>
</dbReference>
<protein>
    <submittedName>
        <fullName evidence="1">Uncharacterized protein</fullName>
    </submittedName>
</protein>